<feature type="domain" description="Protein kinase" evidence="7">
    <location>
        <begin position="37"/>
        <end position="336"/>
    </location>
</feature>
<dbReference type="EMBL" id="JABXBU010000015">
    <property type="protein sequence ID" value="KAF8787320.1"/>
    <property type="molecule type" value="Genomic_DNA"/>
</dbReference>
<dbReference type="InterPro" id="IPR050494">
    <property type="entry name" value="Ser_Thr_dual-spec_kinase"/>
</dbReference>
<evidence type="ECO:0000256" key="1">
    <source>
        <dbReference type="ARBA" id="ARBA00022527"/>
    </source>
</evidence>
<accession>A0A8T0FDE1</accession>
<dbReference type="PANTHER" id="PTHR24058">
    <property type="entry name" value="DUAL SPECIFICITY PROTEIN KINASE"/>
    <property type="match status" value="1"/>
</dbReference>
<dbReference type="InterPro" id="IPR000719">
    <property type="entry name" value="Prot_kinase_dom"/>
</dbReference>
<dbReference type="SMART" id="SM00220">
    <property type="entry name" value="S_TKc"/>
    <property type="match status" value="1"/>
</dbReference>
<dbReference type="Gene3D" id="3.30.200.20">
    <property type="entry name" value="Phosphorylase Kinase, domain 1"/>
    <property type="match status" value="1"/>
</dbReference>
<reference evidence="8" key="2">
    <citation type="submission" date="2020-06" db="EMBL/GenBank/DDBJ databases">
        <authorList>
            <person name="Sheffer M."/>
        </authorList>
    </citation>
    <scope>NUCLEOTIDE SEQUENCE</scope>
</reference>
<dbReference type="GO" id="GO:0005524">
    <property type="term" value="F:ATP binding"/>
    <property type="evidence" value="ECO:0007669"/>
    <property type="project" value="UniProtKB-KW"/>
</dbReference>
<reference evidence="8" key="1">
    <citation type="journal article" date="2020" name="bioRxiv">
        <title>Chromosome-level reference genome of the European wasp spider Argiope bruennichi: a resource for studies on range expansion and evolutionary adaptation.</title>
        <authorList>
            <person name="Sheffer M.M."/>
            <person name="Hoppe A."/>
            <person name="Krehenwinkel H."/>
            <person name="Uhl G."/>
            <person name="Kuss A.W."/>
            <person name="Jensen L."/>
            <person name="Jensen C."/>
            <person name="Gillespie R.G."/>
            <person name="Hoff K.J."/>
            <person name="Prost S."/>
        </authorList>
    </citation>
    <scope>NUCLEOTIDE SEQUENCE</scope>
</reference>
<feature type="compositionally biased region" description="Polar residues" evidence="6">
    <location>
        <begin position="343"/>
        <end position="352"/>
    </location>
</feature>
<dbReference type="PROSITE" id="PS00108">
    <property type="entry name" value="PROTEIN_KINASE_ST"/>
    <property type="match status" value="1"/>
</dbReference>
<keyword evidence="1" id="KW-0723">Serine/threonine-protein kinase</keyword>
<dbReference type="PROSITE" id="PS50011">
    <property type="entry name" value="PROTEIN_KINASE_DOM"/>
    <property type="match status" value="1"/>
</dbReference>
<dbReference type="AlphaFoldDB" id="A0A8T0FDE1"/>
<name>A0A8T0FDE1_ARGBR</name>
<dbReference type="InterPro" id="IPR008271">
    <property type="entry name" value="Ser/Thr_kinase_AS"/>
</dbReference>
<proteinExistence type="predicted"/>
<dbReference type="InterPro" id="IPR011009">
    <property type="entry name" value="Kinase-like_dom_sf"/>
</dbReference>
<dbReference type="Pfam" id="PF00069">
    <property type="entry name" value="Pkinase"/>
    <property type="match status" value="1"/>
</dbReference>
<evidence type="ECO:0000256" key="6">
    <source>
        <dbReference type="SAM" id="MobiDB-lite"/>
    </source>
</evidence>
<dbReference type="SUPFAM" id="SSF56112">
    <property type="entry name" value="Protein kinase-like (PK-like)"/>
    <property type="match status" value="1"/>
</dbReference>
<feature type="region of interest" description="Disordered" evidence="6">
    <location>
        <begin position="342"/>
        <end position="386"/>
    </location>
</feature>
<dbReference type="Proteomes" id="UP000807504">
    <property type="component" value="Unassembled WGS sequence"/>
</dbReference>
<dbReference type="PANTHER" id="PTHR24058:SF130">
    <property type="entry name" value="SERINE_THREONINE PROTEIN KINASES-RELATED"/>
    <property type="match status" value="1"/>
</dbReference>
<dbReference type="GO" id="GO:0004674">
    <property type="term" value="F:protein serine/threonine kinase activity"/>
    <property type="evidence" value="ECO:0007669"/>
    <property type="project" value="UniProtKB-KW"/>
</dbReference>
<keyword evidence="2" id="KW-0808">Transferase</keyword>
<evidence type="ECO:0000256" key="2">
    <source>
        <dbReference type="ARBA" id="ARBA00022679"/>
    </source>
</evidence>
<protein>
    <submittedName>
        <fullName evidence="8">Dual specificity like protein</fullName>
    </submittedName>
</protein>
<organism evidence="8 9">
    <name type="scientific">Argiope bruennichi</name>
    <name type="common">Wasp spider</name>
    <name type="synonym">Aranea bruennichi</name>
    <dbReference type="NCBI Taxonomy" id="94029"/>
    <lineage>
        <taxon>Eukaryota</taxon>
        <taxon>Metazoa</taxon>
        <taxon>Ecdysozoa</taxon>
        <taxon>Arthropoda</taxon>
        <taxon>Chelicerata</taxon>
        <taxon>Arachnida</taxon>
        <taxon>Araneae</taxon>
        <taxon>Araneomorphae</taxon>
        <taxon>Entelegynae</taxon>
        <taxon>Araneoidea</taxon>
        <taxon>Araneidae</taxon>
        <taxon>Argiope</taxon>
    </lineage>
</organism>
<keyword evidence="9" id="KW-1185">Reference proteome</keyword>
<dbReference type="Gene3D" id="1.10.510.10">
    <property type="entry name" value="Transferase(Phosphotransferase) domain 1"/>
    <property type="match status" value="1"/>
</dbReference>
<keyword evidence="4" id="KW-0418">Kinase</keyword>
<evidence type="ECO:0000256" key="5">
    <source>
        <dbReference type="ARBA" id="ARBA00022840"/>
    </source>
</evidence>
<evidence type="ECO:0000313" key="9">
    <source>
        <dbReference type="Proteomes" id="UP000807504"/>
    </source>
</evidence>
<keyword evidence="5" id="KW-0067">ATP-binding</keyword>
<keyword evidence="3" id="KW-0547">Nucleotide-binding</keyword>
<evidence type="ECO:0000256" key="3">
    <source>
        <dbReference type="ARBA" id="ARBA00022741"/>
    </source>
</evidence>
<evidence type="ECO:0000259" key="7">
    <source>
        <dbReference type="PROSITE" id="PS50011"/>
    </source>
</evidence>
<comment type="caution">
    <text evidence="8">The sequence shown here is derived from an EMBL/GenBank/DDBJ whole genome shotgun (WGS) entry which is preliminary data.</text>
</comment>
<gene>
    <name evidence="8" type="ORF">HNY73_008935</name>
</gene>
<evidence type="ECO:0000256" key="4">
    <source>
        <dbReference type="ARBA" id="ARBA00022777"/>
    </source>
</evidence>
<sequence>MFRLIKDIGIAIHIMHSVSPFARQMFGISTPDNEVTYNVVKYISRGSFGVVLKVETAGAIYAAKVLLDPDTKEADILGEKAILDKLGGSPNRQLFIHMYDWFSSEDSYIQIYEYMKMDLRMYLGQSDIFSMTDAKKILRQLLQALCQLREFSIIHADLKPENIVIDDRTLALKVIDFGGSHFTSQLENHTKIATRCYRAPEVILGAPYGMPIDMWAFGCIAGEMLANRILYPGENNAEMLALFQKSHRVWDTDLLESGRLTSEFFCKIGGEFILRNSEIDDLVGPLNRIAFSVPDHEFTRKETLNRIHLSEVVKGCLALHPSSRMKPDTALDADFFKADESNRNFPENQEVAQEQRHAARGPRTPPRSRTPARHRSRSPINISSDN</sequence>
<evidence type="ECO:0000313" key="8">
    <source>
        <dbReference type="EMBL" id="KAF8787320.1"/>
    </source>
</evidence>